<dbReference type="Proteomes" id="UP000462363">
    <property type="component" value="Unassembled WGS sequence"/>
</dbReference>
<dbReference type="SUPFAM" id="SSF46785">
    <property type="entry name" value="Winged helix' DNA-binding domain"/>
    <property type="match status" value="1"/>
</dbReference>
<organism evidence="3 4">
    <name type="scientific">Clostridium scindens (strain JCM 10418 / VPI 12708)</name>
    <dbReference type="NCBI Taxonomy" id="29347"/>
    <lineage>
        <taxon>Bacteria</taxon>
        <taxon>Bacillati</taxon>
        <taxon>Bacillota</taxon>
        <taxon>Clostridia</taxon>
        <taxon>Lachnospirales</taxon>
        <taxon>Lachnospiraceae</taxon>
    </lineage>
</organism>
<dbReference type="SUPFAM" id="SSF53448">
    <property type="entry name" value="Nucleotide-diphospho-sugar transferases"/>
    <property type="match status" value="1"/>
</dbReference>
<feature type="domain" description="MobA-like NTP transferase" evidence="2">
    <location>
        <begin position="8"/>
        <end position="151"/>
    </location>
</feature>
<name>A0A844F849_CLOSV</name>
<dbReference type="GO" id="GO:0016779">
    <property type="term" value="F:nucleotidyltransferase activity"/>
    <property type="evidence" value="ECO:0007669"/>
    <property type="project" value="UniProtKB-ARBA"/>
</dbReference>
<dbReference type="Pfam" id="PF12804">
    <property type="entry name" value="NTP_transf_3"/>
    <property type="match status" value="1"/>
</dbReference>
<evidence type="ECO:0000313" key="3">
    <source>
        <dbReference type="EMBL" id="MSS41953.1"/>
    </source>
</evidence>
<dbReference type="PANTHER" id="PTHR30432">
    <property type="entry name" value="TRANSCRIPTIONAL REGULATOR MODE"/>
    <property type="match status" value="1"/>
</dbReference>
<dbReference type="GO" id="GO:0003700">
    <property type="term" value="F:DNA-binding transcription factor activity"/>
    <property type="evidence" value="ECO:0007669"/>
    <property type="project" value="InterPro"/>
</dbReference>
<dbReference type="InterPro" id="IPR036388">
    <property type="entry name" value="WH-like_DNA-bd_sf"/>
</dbReference>
<dbReference type="InterPro" id="IPR025877">
    <property type="entry name" value="MobA-like_NTP_Trfase"/>
</dbReference>
<dbReference type="Gene3D" id="3.90.550.10">
    <property type="entry name" value="Spore Coat Polysaccharide Biosynthesis Protein SpsA, Chain A"/>
    <property type="match status" value="1"/>
</dbReference>
<comment type="caution">
    <text evidence="3">The sequence shown here is derived from an EMBL/GenBank/DDBJ whole genome shotgun (WGS) entry which is preliminary data.</text>
</comment>
<sequence>MIGLRYGAVVTVAEISSQMGEFKPMLPIGKETMIQRVVRTLRKADVEDVVVITGYRHEVIEENLNDAGVMFLKNERFIQGDWIDSVKMGMEWLDDKCDKILAIPGDIPMVMENTIRELLAKEGEFAYPTFQGEPGYPIVLGSQAAAGLTNAISTEEYQAKPNAIEHLLEITKGLGIQDTKLAVEDVGVTLQINSQKDYEKALKLYLDEAGRNDQVRVITKTMLATDEKFFGNGTEQLLELIGVTGSVNAACQAMQMSYTKAWKMINRIEKKLGYRVMERVAGGREGGGSQLTEEGERLLRAYQKMRAEVQAAAEISFQKYVSGILG</sequence>
<dbReference type="InterPro" id="IPR000847">
    <property type="entry name" value="LysR_HTH_N"/>
</dbReference>
<reference evidence="3 4" key="1">
    <citation type="submission" date="2019-08" db="EMBL/GenBank/DDBJ databases">
        <title>In-depth cultivation of the pig gut microbiome towards novel bacterial diversity and tailored functional studies.</title>
        <authorList>
            <person name="Wylensek D."/>
            <person name="Hitch T.C.A."/>
            <person name="Clavel T."/>
        </authorList>
    </citation>
    <scope>NUCLEOTIDE SEQUENCE [LARGE SCALE GENOMIC DNA]</scope>
    <source>
        <strain evidence="3 4">BL-389-WT-3D</strain>
    </source>
</reference>
<protein>
    <submittedName>
        <fullName evidence="3">NTP transferase domain-containing protein</fullName>
    </submittedName>
</protein>
<dbReference type="InterPro" id="IPR029044">
    <property type="entry name" value="Nucleotide-diphossugar_trans"/>
</dbReference>
<accession>A0A844F849</accession>
<dbReference type="RefSeq" id="WP_130574589.1">
    <property type="nucleotide sequence ID" value="NZ_AP025569.1"/>
</dbReference>
<feature type="domain" description="HTH lysR-type" evidence="1">
    <location>
        <begin position="241"/>
        <end position="296"/>
    </location>
</feature>
<proteinExistence type="predicted"/>
<evidence type="ECO:0000259" key="1">
    <source>
        <dbReference type="Pfam" id="PF00126"/>
    </source>
</evidence>
<dbReference type="GeneID" id="62696201"/>
<dbReference type="Gene3D" id="1.10.10.10">
    <property type="entry name" value="Winged helix-like DNA-binding domain superfamily/Winged helix DNA-binding domain"/>
    <property type="match status" value="1"/>
</dbReference>
<dbReference type="InterPro" id="IPR051815">
    <property type="entry name" value="Molybdate_resp_trans_reg"/>
</dbReference>
<gene>
    <name evidence="3" type="ORF">FYJ37_17005</name>
</gene>
<dbReference type="Pfam" id="PF00126">
    <property type="entry name" value="HTH_1"/>
    <property type="match status" value="1"/>
</dbReference>
<evidence type="ECO:0000259" key="2">
    <source>
        <dbReference type="Pfam" id="PF12804"/>
    </source>
</evidence>
<dbReference type="EMBL" id="VUMB01000064">
    <property type="protein sequence ID" value="MSS41953.1"/>
    <property type="molecule type" value="Genomic_DNA"/>
</dbReference>
<evidence type="ECO:0000313" key="4">
    <source>
        <dbReference type="Proteomes" id="UP000462363"/>
    </source>
</evidence>
<keyword evidence="3" id="KW-0808">Transferase</keyword>
<dbReference type="InterPro" id="IPR036390">
    <property type="entry name" value="WH_DNA-bd_sf"/>
</dbReference>
<dbReference type="PANTHER" id="PTHR30432:SF1">
    <property type="entry name" value="DNA-BINDING TRANSCRIPTIONAL DUAL REGULATOR MODE"/>
    <property type="match status" value="1"/>
</dbReference>
<dbReference type="AlphaFoldDB" id="A0A844F849"/>